<feature type="transmembrane region" description="Helical" evidence="1">
    <location>
        <begin position="15"/>
        <end position="33"/>
    </location>
</feature>
<sequence length="219" mass="24163">MKGLLVKDLCLMRELKKMVLIIVFVSAIFVFSGTDQAFLTGYVIILSALIAGMTLSYDEMNGGMAFLMTLPYSRKQYVAEKYLIGLLIIALGVVYALALAVIQNLTGGGADMKTTLLTTAVCAFVGVIMLAFSLPADLKFGAEKGRVMLIFGFMIVFFGIFFGFRILENNFPDQQAAIIRWLNEALMSRYIYPGCIILGIVVLGISFLLACRILEKKEF</sequence>
<reference evidence="2" key="1">
    <citation type="submission" date="2022-11" db="EMBL/GenBank/DDBJ databases">
        <title>Draft genome sequence of Sellimonas catena strain 12EGH17.</title>
        <authorList>
            <person name="Hisatomi A."/>
            <person name="Ohkuma M."/>
            <person name="Sakamoto M."/>
        </authorList>
    </citation>
    <scope>NUCLEOTIDE SEQUENCE</scope>
    <source>
        <strain evidence="2">12EGH17</strain>
    </source>
</reference>
<name>A0A9W6FFG1_9FIRM</name>
<dbReference type="Proteomes" id="UP001145094">
    <property type="component" value="Unassembled WGS sequence"/>
</dbReference>
<feature type="transmembrane region" description="Helical" evidence="1">
    <location>
        <begin position="82"/>
        <end position="102"/>
    </location>
</feature>
<evidence type="ECO:0008006" key="6">
    <source>
        <dbReference type="Google" id="ProtNLM"/>
    </source>
</evidence>
<dbReference type="EMBL" id="BSBO01000023">
    <property type="protein sequence ID" value="GLG05088.1"/>
    <property type="molecule type" value="Genomic_DNA"/>
</dbReference>
<keyword evidence="1" id="KW-0812">Transmembrane</keyword>
<reference evidence="3" key="3">
    <citation type="submission" date="2022-11" db="EMBL/GenBank/DDBJ databases">
        <title>Draft genome sequence of Sellimonas catena strain 18CBH55.</title>
        <authorList>
            <person name="Atsushi H."/>
            <person name="Moriya O."/>
            <person name="Mitsuo S."/>
        </authorList>
    </citation>
    <scope>NUCLEOTIDE SEQUENCE</scope>
    <source>
        <strain evidence="3">18CBH55</strain>
    </source>
</reference>
<dbReference type="Proteomes" id="UP001145145">
    <property type="component" value="Unassembled WGS sequence"/>
</dbReference>
<dbReference type="AlphaFoldDB" id="A0A9W6FFG1"/>
<protein>
    <recommendedName>
        <fullName evidence="6">ABC-2 transporter permease</fullName>
    </recommendedName>
</protein>
<accession>A0A9W6FFG1</accession>
<comment type="caution">
    <text evidence="3">The sequence shown here is derived from an EMBL/GenBank/DDBJ whole genome shotgun (WGS) entry which is preliminary data.</text>
</comment>
<evidence type="ECO:0000313" key="5">
    <source>
        <dbReference type="Proteomes" id="UP001145145"/>
    </source>
</evidence>
<dbReference type="PANTHER" id="PTHR41309">
    <property type="entry name" value="MEMBRANE PROTEIN-RELATED"/>
    <property type="match status" value="1"/>
</dbReference>
<keyword evidence="1" id="KW-0472">Membrane</keyword>
<dbReference type="Pfam" id="PF13346">
    <property type="entry name" value="ABC2_membrane_5"/>
    <property type="match status" value="1"/>
</dbReference>
<reference evidence="2" key="2">
    <citation type="submission" date="2022-11" db="EMBL/GenBank/DDBJ databases">
        <title>Draft genome sequence of Sellimonas catena strain 12EGH17.</title>
        <authorList>
            <person name="Atsushi H."/>
            <person name="Moriya O."/>
            <person name="Mitsuo S."/>
        </authorList>
    </citation>
    <scope>NUCLEOTIDE SEQUENCE</scope>
    <source>
        <strain evidence="2">12EGH17</strain>
    </source>
</reference>
<evidence type="ECO:0000256" key="1">
    <source>
        <dbReference type="SAM" id="Phobius"/>
    </source>
</evidence>
<evidence type="ECO:0000313" key="4">
    <source>
        <dbReference type="Proteomes" id="UP001145094"/>
    </source>
</evidence>
<reference evidence="3" key="4">
    <citation type="submission" date="2022-11" db="EMBL/GenBank/DDBJ databases">
        <title>Draft genome sequence of Sellimonas catena strain 18CBH55.</title>
        <authorList>
            <person name="Hisatomi A."/>
            <person name="Ohkuma M."/>
            <person name="Sakamoto M."/>
        </authorList>
    </citation>
    <scope>NUCLEOTIDE SEQUENCE</scope>
    <source>
        <strain evidence="3">18CBH55</strain>
    </source>
</reference>
<keyword evidence="1" id="KW-1133">Transmembrane helix</keyword>
<feature type="transmembrane region" description="Helical" evidence="1">
    <location>
        <begin position="147"/>
        <end position="167"/>
    </location>
</feature>
<evidence type="ECO:0000313" key="2">
    <source>
        <dbReference type="EMBL" id="GLG05088.1"/>
    </source>
</evidence>
<feature type="transmembrane region" description="Helical" evidence="1">
    <location>
        <begin position="190"/>
        <end position="214"/>
    </location>
</feature>
<reference evidence="3 5" key="5">
    <citation type="journal article" date="2023" name="Int. J. Syst. Evol. Microbiol.">
        <title>Sellimonas catena sp. nov., isolated from human faeces.</title>
        <authorList>
            <person name="Hisatomi A."/>
            <person name="Ohkuma M."/>
            <person name="Sakamoto M."/>
        </authorList>
    </citation>
    <scope>NUCLEOTIDE SEQUENCE</scope>
    <source>
        <strain evidence="2 5">12EGH17</strain>
        <strain evidence="3">18CBH55</strain>
    </source>
</reference>
<keyword evidence="5" id="KW-1185">Reference proteome</keyword>
<proteinExistence type="predicted"/>
<organism evidence="3 4">
    <name type="scientific">Sellimonas catena</name>
    <dbReference type="NCBI Taxonomy" id="2994035"/>
    <lineage>
        <taxon>Bacteria</taxon>
        <taxon>Bacillati</taxon>
        <taxon>Bacillota</taxon>
        <taxon>Clostridia</taxon>
        <taxon>Lachnospirales</taxon>
        <taxon>Lachnospiraceae</taxon>
        <taxon>Sellimonas</taxon>
    </lineage>
</organism>
<feature type="transmembrane region" description="Helical" evidence="1">
    <location>
        <begin position="39"/>
        <end position="57"/>
    </location>
</feature>
<dbReference type="RefSeq" id="WP_087167907.1">
    <property type="nucleotide sequence ID" value="NZ_BSBO01000023.1"/>
</dbReference>
<evidence type="ECO:0000313" key="3">
    <source>
        <dbReference type="EMBL" id="GLG89886.1"/>
    </source>
</evidence>
<gene>
    <name evidence="2" type="ORF">Selli1_22620</name>
    <name evidence="3" type="ORF">Selli2_13130</name>
</gene>
<dbReference type="EMBL" id="BSCH01000007">
    <property type="protein sequence ID" value="GLG89886.1"/>
    <property type="molecule type" value="Genomic_DNA"/>
</dbReference>
<feature type="transmembrane region" description="Helical" evidence="1">
    <location>
        <begin position="114"/>
        <end position="135"/>
    </location>
</feature>
<dbReference type="InterPro" id="IPR025699">
    <property type="entry name" value="ABC2_memb-like"/>
</dbReference>
<dbReference type="PANTHER" id="PTHR41309:SF2">
    <property type="entry name" value="MEMBRANE PROTEIN"/>
    <property type="match status" value="1"/>
</dbReference>